<dbReference type="InterPro" id="IPR020845">
    <property type="entry name" value="AMP-binding_CS"/>
</dbReference>
<dbReference type="AlphaFoldDB" id="A0A3B0RRG8"/>
<name>A0A3B0RRG8_9ZZZZ</name>
<proteinExistence type="predicted"/>
<dbReference type="PROSITE" id="PS00455">
    <property type="entry name" value="AMP_BINDING"/>
    <property type="match status" value="1"/>
</dbReference>
<reference evidence="3" key="1">
    <citation type="submission" date="2018-06" db="EMBL/GenBank/DDBJ databases">
        <authorList>
            <person name="Zhirakovskaya E."/>
        </authorList>
    </citation>
    <scope>NUCLEOTIDE SEQUENCE</scope>
</reference>
<dbReference type="InterPro" id="IPR000873">
    <property type="entry name" value="AMP-dep_synth/lig_dom"/>
</dbReference>
<dbReference type="GO" id="GO:0044550">
    <property type="term" value="P:secondary metabolite biosynthetic process"/>
    <property type="evidence" value="ECO:0007669"/>
    <property type="project" value="TreeGrafter"/>
</dbReference>
<feature type="non-terminal residue" evidence="3">
    <location>
        <position position="282"/>
    </location>
</feature>
<evidence type="ECO:0000313" key="3">
    <source>
        <dbReference type="EMBL" id="VAV90908.1"/>
    </source>
</evidence>
<dbReference type="Pfam" id="PF00501">
    <property type="entry name" value="AMP-binding"/>
    <property type="match status" value="1"/>
</dbReference>
<gene>
    <name evidence="3" type="ORF">MNBD_ALPHA02-644</name>
</gene>
<dbReference type="EMBL" id="UOED01000063">
    <property type="protein sequence ID" value="VAV90908.1"/>
    <property type="molecule type" value="Genomic_DNA"/>
</dbReference>
<evidence type="ECO:0000259" key="2">
    <source>
        <dbReference type="Pfam" id="PF00501"/>
    </source>
</evidence>
<dbReference type="PANTHER" id="PTHR43352">
    <property type="entry name" value="ACETYL-COA SYNTHETASE"/>
    <property type="match status" value="1"/>
</dbReference>
<accession>A0A3B0RRG8</accession>
<organism evidence="3">
    <name type="scientific">hydrothermal vent metagenome</name>
    <dbReference type="NCBI Taxonomy" id="652676"/>
    <lineage>
        <taxon>unclassified sequences</taxon>
        <taxon>metagenomes</taxon>
        <taxon>ecological metagenomes</taxon>
    </lineage>
</organism>
<dbReference type="SUPFAM" id="SSF56801">
    <property type="entry name" value="Acetyl-CoA synthetase-like"/>
    <property type="match status" value="1"/>
</dbReference>
<protein>
    <recommendedName>
        <fullName evidence="2">AMP-dependent synthetase/ligase domain-containing protein</fullName>
    </recommendedName>
</protein>
<dbReference type="Gene3D" id="3.40.50.12780">
    <property type="entry name" value="N-terminal domain of ligase-like"/>
    <property type="match status" value="1"/>
</dbReference>
<sequence length="282" mass="30695">MMSAYEDSFAAAQMPRKDTLPDFIHDLPCLDYPDWLNAAVELLDKNIAAGRGDKVAILTPTENWTYQEVFEKSNQIAHVLVKDMGLKSGNRVLLRAANNPMMVACWFAVLKAGGIAVATMPLLRARDLIPVIDKAQVGFALCDERLVQELKGAQKAAPVLSHILCFDELKERMTNHPITFAPVYTWSKDIALIAFTSGTTGQPKGCLHFHKDIMSMCHLVGDHLLGIGTDDIIIGSPPLAFTFGLGALLAFPFFAGATTVLLEDGSPDVYLAAIARFRAHGA</sequence>
<feature type="domain" description="AMP-dependent synthetase/ligase" evidence="2">
    <location>
        <begin position="48"/>
        <end position="279"/>
    </location>
</feature>
<keyword evidence="1" id="KW-0436">Ligase</keyword>
<dbReference type="GO" id="GO:0016878">
    <property type="term" value="F:acid-thiol ligase activity"/>
    <property type="evidence" value="ECO:0007669"/>
    <property type="project" value="TreeGrafter"/>
</dbReference>
<dbReference type="PANTHER" id="PTHR43352:SF1">
    <property type="entry name" value="ANTHRANILATE--COA LIGASE"/>
    <property type="match status" value="1"/>
</dbReference>
<evidence type="ECO:0000256" key="1">
    <source>
        <dbReference type="ARBA" id="ARBA00022598"/>
    </source>
</evidence>
<dbReference type="InterPro" id="IPR042099">
    <property type="entry name" value="ANL_N_sf"/>
</dbReference>